<name>A0ABR1Z2S4_9PEZI</name>
<feature type="region of interest" description="Disordered" evidence="1">
    <location>
        <begin position="66"/>
        <end position="104"/>
    </location>
</feature>
<evidence type="ECO:0000313" key="2">
    <source>
        <dbReference type="EMBL" id="KAK8246710.1"/>
    </source>
</evidence>
<keyword evidence="3" id="KW-1185">Reference proteome</keyword>
<organism evidence="2 3">
    <name type="scientific">Phyllosticta capitalensis</name>
    <dbReference type="NCBI Taxonomy" id="121624"/>
    <lineage>
        <taxon>Eukaryota</taxon>
        <taxon>Fungi</taxon>
        <taxon>Dikarya</taxon>
        <taxon>Ascomycota</taxon>
        <taxon>Pezizomycotina</taxon>
        <taxon>Dothideomycetes</taxon>
        <taxon>Dothideomycetes incertae sedis</taxon>
        <taxon>Botryosphaeriales</taxon>
        <taxon>Phyllostictaceae</taxon>
        <taxon>Phyllosticta</taxon>
    </lineage>
</organism>
<accession>A0ABR1Z2S4</accession>
<dbReference type="EMBL" id="JBBWRZ010000001">
    <property type="protein sequence ID" value="KAK8246710.1"/>
    <property type="molecule type" value="Genomic_DNA"/>
</dbReference>
<dbReference type="Proteomes" id="UP001492380">
    <property type="component" value="Unassembled WGS sequence"/>
</dbReference>
<feature type="region of interest" description="Disordered" evidence="1">
    <location>
        <begin position="119"/>
        <end position="175"/>
    </location>
</feature>
<proteinExistence type="predicted"/>
<feature type="compositionally biased region" description="Polar residues" evidence="1">
    <location>
        <begin position="128"/>
        <end position="145"/>
    </location>
</feature>
<feature type="compositionally biased region" description="Basic residues" evidence="1">
    <location>
        <begin position="93"/>
        <end position="103"/>
    </location>
</feature>
<reference evidence="2 3" key="1">
    <citation type="submission" date="2024-04" db="EMBL/GenBank/DDBJ databases">
        <title>Phyllosticta paracitricarpa is synonymous to the EU quarantine fungus P. citricarpa based on phylogenomic analyses.</title>
        <authorList>
            <consortium name="Lawrence Berkeley National Laboratory"/>
            <person name="Van Ingen-Buijs V.A."/>
            <person name="Van Westerhoven A.C."/>
            <person name="Haridas S."/>
            <person name="Skiadas P."/>
            <person name="Martin F."/>
            <person name="Groenewald J.Z."/>
            <person name="Crous P.W."/>
            <person name="Seidl M.F."/>
        </authorList>
    </citation>
    <scope>NUCLEOTIDE SEQUENCE [LARGE SCALE GENOMIC DNA]</scope>
    <source>
        <strain evidence="2 3">CBS 123374</strain>
    </source>
</reference>
<evidence type="ECO:0000313" key="3">
    <source>
        <dbReference type="Proteomes" id="UP001492380"/>
    </source>
</evidence>
<comment type="caution">
    <text evidence="2">The sequence shown here is derived from an EMBL/GenBank/DDBJ whole genome shotgun (WGS) entry which is preliminary data.</text>
</comment>
<sequence length="212" mass="22789">MVVVVVKPNIQAQIFRTDLSPSPRGNDASGDASCTADFSNRRYRHVWGRTGVVARRLAHAHDGIKKSNLASAAAKRPPFSRRLRSPNNDNKRPPVKQTKHRHWLGLSTRTLHVRLASLSHGPAPLPSTKASLRSPPQTRASTSASCDRLESSSSSSNKQPRSALSSGSSGDASSSLLDINISQVTEKSALLPSYMRPQACVLSRPSGTQAGH</sequence>
<evidence type="ECO:0000256" key="1">
    <source>
        <dbReference type="SAM" id="MobiDB-lite"/>
    </source>
</evidence>
<feature type="compositionally biased region" description="Low complexity" evidence="1">
    <location>
        <begin position="151"/>
        <end position="175"/>
    </location>
</feature>
<protein>
    <submittedName>
        <fullName evidence="2">Uncharacterized protein</fullName>
    </submittedName>
</protein>
<gene>
    <name evidence="2" type="ORF">HDK90DRAFT_472525</name>
</gene>